<evidence type="ECO:0000256" key="2">
    <source>
        <dbReference type="ARBA" id="ARBA00022737"/>
    </source>
</evidence>
<dbReference type="PROSITE" id="PS50082">
    <property type="entry name" value="WD_REPEATS_2"/>
    <property type="match status" value="1"/>
</dbReference>
<accession>A0A6B2LW93</accession>
<dbReference type="InterPro" id="IPR019775">
    <property type="entry name" value="WD40_repeat_CS"/>
</dbReference>
<evidence type="ECO:0000256" key="3">
    <source>
        <dbReference type="PROSITE-ProRule" id="PRU00221"/>
    </source>
</evidence>
<dbReference type="InterPro" id="IPR001680">
    <property type="entry name" value="WD40_rpt"/>
</dbReference>
<dbReference type="PROSITE" id="PS50294">
    <property type="entry name" value="WD_REPEATS_REGION"/>
    <property type="match status" value="1"/>
</dbReference>
<dbReference type="InterPro" id="IPR036322">
    <property type="entry name" value="WD40_repeat_dom_sf"/>
</dbReference>
<dbReference type="Pfam" id="PF00400">
    <property type="entry name" value="WD40"/>
    <property type="match status" value="1"/>
</dbReference>
<sequence length="59" mass="6506">MEGHTNSVRTVAFSPTGKVLASGSSDSTIILWDIELQTSWKRNAPSLTQIFTIDKKLID</sequence>
<protein>
    <submittedName>
        <fullName evidence="4">Uncharacterized protein</fullName>
    </submittedName>
</protein>
<dbReference type="InterPro" id="IPR015943">
    <property type="entry name" value="WD40/YVTN_repeat-like_dom_sf"/>
</dbReference>
<dbReference type="PROSITE" id="PS00678">
    <property type="entry name" value="WD_REPEATS_1"/>
    <property type="match status" value="1"/>
</dbReference>
<evidence type="ECO:0000256" key="1">
    <source>
        <dbReference type="ARBA" id="ARBA00022574"/>
    </source>
</evidence>
<dbReference type="EMBL" id="GIBP01012176">
    <property type="protein sequence ID" value="NDV41145.1"/>
    <property type="molecule type" value="Transcribed_RNA"/>
</dbReference>
<keyword evidence="2" id="KW-0677">Repeat</keyword>
<dbReference type="Gene3D" id="2.130.10.10">
    <property type="entry name" value="YVTN repeat-like/Quinoprotein amine dehydrogenase"/>
    <property type="match status" value="1"/>
</dbReference>
<organism evidence="4">
    <name type="scientific">Arcella intermedia</name>
    <dbReference type="NCBI Taxonomy" id="1963864"/>
    <lineage>
        <taxon>Eukaryota</taxon>
        <taxon>Amoebozoa</taxon>
        <taxon>Tubulinea</taxon>
        <taxon>Elardia</taxon>
        <taxon>Arcellinida</taxon>
        <taxon>Sphaerothecina</taxon>
        <taxon>Arcellidae</taxon>
        <taxon>Arcella</taxon>
    </lineage>
</organism>
<proteinExistence type="predicted"/>
<dbReference type="SMART" id="SM00320">
    <property type="entry name" value="WD40"/>
    <property type="match status" value="1"/>
</dbReference>
<dbReference type="SUPFAM" id="SSF50978">
    <property type="entry name" value="WD40 repeat-like"/>
    <property type="match status" value="1"/>
</dbReference>
<reference evidence="4" key="1">
    <citation type="journal article" date="2020" name="J. Eukaryot. Microbiol.">
        <title>De novo Sequencing, Assembly and Annotation of the Transcriptome for the Free-Living Testate Amoeba Arcella intermedia.</title>
        <authorList>
            <person name="Ribeiro G.M."/>
            <person name="Porfirio-Sousa A.L."/>
            <person name="Maurer-Alcala X.X."/>
            <person name="Katz L.A."/>
            <person name="Lahr D.J.G."/>
        </authorList>
    </citation>
    <scope>NUCLEOTIDE SEQUENCE</scope>
</reference>
<keyword evidence="1 3" id="KW-0853">WD repeat</keyword>
<evidence type="ECO:0000313" key="4">
    <source>
        <dbReference type="EMBL" id="NDV41145.1"/>
    </source>
</evidence>
<feature type="repeat" description="WD" evidence="3">
    <location>
        <begin position="1"/>
        <end position="35"/>
    </location>
</feature>
<name>A0A6B2LW93_9EUKA</name>
<dbReference type="AlphaFoldDB" id="A0A6B2LW93"/>